<dbReference type="Gene3D" id="2.60.40.10">
    <property type="entry name" value="Immunoglobulins"/>
    <property type="match status" value="1"/>
</dbReference>
<keyword evidence="1" id="KW-0325">Glycoprotein</keyword>
<dbReference type="InterPro" id="IPR011161">
    <property type="entry name" value="MHC_I-like_Ag-recog"/>
</dbReference>
<dbReference type="InterPro" id="IPR037055">
    <property type="entry name" value="MHC_I-like_Ag-recog_sf"/>
</dbReference>
<proteinExistence type="predicted"/>
<dbReference type="Pfam" id="PF07654">
    <property type="entry name" value="C1-set"/>
    <property type="match status" value="1"/>
</dbReference>
<dbReference type="PANTHER" id="PTHR16675">
    <property type="entry name" value="MHC CLASS I-RELATED"/>
    <property type="match status" value="1"/>
</dbReference>
<dbReference type="InterPro" id="IPR011162">
    <property type="entry name" value="MHC_I/II-like_Ag-recog"/>
</dbReference>
<evidence type="ECO:0000256" key="2">
    <source>
        <dbReference type="SAM" id="Phobius"/>
    </source>
</evidence>
<dbReference type="SUPFAM" id="SSF48726">
    <property type="entry name" value="Immunoglobulin"/>
    <property type="match status" value="1"/>
</dbReference>
<reference evidence="4" key="1">
    <citation type="submission" date="2025-08" db="UniProtKB">
        <authorList>
            <consortium name="Ensembl"/>
        </authorList>
    </citation>
    <scope>IDENTIFICATION</scope>
</reference>
<keyword evidence="2" id="KW-1133">Transmembrane helix</keyword>
<dbReference type="InterPro" id="IPR036179">
    <property type="entry name" value="Ig-like_dom_sf"/>
</dbReference>
<dbReference type="Pfam" id="PF00129">
    <property type="entry name" value="MHC_I"/>
    <property type="match status" value="1"/>
</dbReference>
<dbReference type="OMA" id="DIWISYY"/>
<protein>
    <recommendedName>
        <fullName evidence="3">Ig-like domain-containing protein</fullName>
    </recommendedName>
</protein>
<dbReference type="InterPro" id="IPR013783">
    <property type="entry name" value="Ig-like_fold"/>
</dbReference>
<evidence type="ECO:0000313" key="4">
    <source>
        <dbReference type="Ensembl" id="ENSSGRP00000031309.1"/>
    </source>
</evidence>
<organism evidence="4 5">
    <name type="scientific">Sinocyclocheilus grahami</name>
    <name type="common">Dianchi golden-line fish</name>
    <name type="synonym">Barbus grahami</name>
    <dbReference type="NCBI Taxonomy" id="75366"/>
    <lineage>
        <taxon>Eukaryota</taxon>
        <taxon>Metazoa</taxon>
        <taxon>Chordata</taxon>
        <taxon>Craniata</taxon>
        <taxon>Vertebrata</taxon>
        <taxon>Euteleostomi</taxon>
        <taxon>Actinopterygii</taxon>
        <taxon>Neopterygii</taxon>
        <taxon>Teleostei</taxon>
        <taxon>Ostariophysi</taxon>
        <taxon>Cypriniformes</taxon>
        <taxon>Cyprinidae</taxon>
        <taxon>Cyprininae</taxon>
        <taxon>Sinocyclocheilus</taxon>
    </lineage>
</organism>
<dbReference type="Ensembl" id="ENSSGRT00000033605.1">
    <property type="protein sequence ID" value="ENSSGRP00000031309.1"/>
    <property type="gene ID" value="ENSSGRG00000017582.1"/>
</dbReference>
<dbReference type="PROSITE" id="PS50835">
    <property type="entry name" value="IG_LIKE"/>
    <property type="match status" value="1"/>
</dbReference>
<keyword evidence="2" id="KW-0472">Membrane</keyword>
<keyword evidence="2" id="KW-0812">Transmembrane</keyword>
<dbReference type="GO" id="GO:0005615">
    <property type="term" value="C:extracellular space"/>
    <property type="evidence" value="ECO:0007669"/>
    <property type="project" value="TreeGrafter"/>
</dbReference>
<feature type="transmembrane region" description="Helical" evidence="2">
    <location>
        <begin position="301"/>
        <end position="322"/>
    </location>
</feature>
<dbReference type="SUPFAM" id="SSF54452">
    <property type="entry name" value="MHC antigen-recognition domain"/>
    <property type="match status" value="1"/>
</dbReference>
<dbReference type="Proteomes" id="UP000472262">
    <property type="component" value="Unassembled WGS sequence"/>
</dbReference>
<sequence>MCVFYCKIFTIFNKHFFVTRQIHYLLFVYTTLTKPDGFSGPVFSAVCLYDDIWISYYSNEEGTWKRDWFDAEIWRNTKEPHVSRDWFINLVNTLANCTSSSCYGLHTLQRRVGCEVEKRPDGSVMHVNAFEEYGYDGLDFIAFNHYTLQWIDKSPKAKETKMKWDADRFRNKLLQLYLNNCMDWISTFNASKNTPPVLHMFASAAPRDQSELILTCLATGFYPKHIEMNITLNNITLHPFSSTGVRPNDDQTFQIRTSVKIHRDEKRGYECRVLQSNRTFTISWGKYDHITSQNLILCAKLLYTVAAGAFAIEVLCIMSLFYKNRRFNGEFIFI</sequence>
<dbReference type="InParanoid" id="A0A672LYR5"/>
<dbReference type="InterPro" id="IPR003597">
    <property type="entry name" value="Ig_C1-set"/>
</dbReference>
<accession>A0A672LYR5</accession>
<feature type="domain" description="Ig-like" evidence="3">
    <location>
        <begin position="195"/>
        <end position="281"/>
    </location>
</feature>
<reference evidence="4" key="2">
    <citation type="submission" date="2025-09" db="UniProtKB">
        <authorList>
            <consortium name="Ensembl"/>
        </authorList>
    </citation>
    <scope>IDENTIFICATION</scope>
</reference>
<dbReference type="GO" id="GO:0009897">
    <property type="term" value="C:external side of plasma membrane"/>
    <property type="evidence" value="ECO:0007669"/>
    <property type="project" value="TreeGrafter"/>
</dbReference>
<dbReference type="AlphaFoldDB" id="A0A672LYR5"/>
<dbReference type="SMART" id="SM00407">
    <property type="entry name" value="IGc1"/>
    <property type="match status" value="1"/>
</dbReference>
<dbReference type="PANTHER" id="PTHR16675:SF193">
    <property type="entry name" value="LOC571647 PROTEIN-RELATED"/>
    <property type="match status" value="1"/>
</dbReference>
<dbReference type="GO" id="GO:0006955">
    <property type="term" value="P:immune response"/>
    <property type="evidence" value="ECO:0007669"/>
    <property type="project" value="TreeGrafter"/>
</dbReference>
<keyword evidence="5" id="KW-1185">Reference proteome</keyword>
<evidence type="ECO:0000259" key="3">
    <source>
        <dbReference type="PROSITE" id="PS50835"/>
    </source>
</evidence>
<dbReference type="Gene3D" id="3.30.500.10">
    <property type="entry name" value="MHC class I-like antigen recognition-like"/>
    <property type="match status" value="1"/>
</dbReference>
<dbReference type="InterPro" id="IPR050208">
    <property type="entry name" value="MHC_class-I_related"/>
</dbReference>
<name>A0A672LYR5_SINGR</name>
<evidence type="ECO:0000256" key="1">
    <source>
        <dbReference type="ARBA" id="ARBA00023180"/>
    </source>
</evidence>
<evidence type="ECO:0000313" key="5">
    <source>
        <dbReference type="Proteomes" id="UP000472262"/>
    </source>
</evidence>
<dbReference type="InterPro" id="IPR007110">
    <property type="entry name" value="Ig-like_dom"/>
</dbReference>